<reference evidence="2 4" key="2">
    <citation type="journal article" date="2018" name="Plant J.">
        <title>The Physcomitrella patens chromosome-scale assembly reveals moss genome structure and evolution.</title>
        <authorList>
            <person name="Lang D."/>
            <person name="Ullrich K.K."/>
            <person name="Murat F."/>
            <person name="Fuchs J."/>
            <person name="Jenkins J."/>
            <person name="Haas F.B."/>
            <person name="Piednoel M."/>
            <person name="Gundlach H."/>
            <person name="Van Bel M."/>
            <person name="Meyberg R."/>
            <person name="Vives C."/>
            <person name="Morata J."/>
            <person name="Symeonidi A."/>
            <person name="Hiss M."/>
            <person name="Muchero W."/>
            <person name="Kamisugi Y."/>
            <person name="Saleh O."/>
            <person name="Blanc G."/>
            <person name="Decker E.L."/>
            <person name="van Gessel N."/>
            <person name="Grimwood J."/>
            <person name="Hayes R.D."/>
            <person name="Graham S.W."/>
            <person name="Gunter L.E."/>
            <person name="McDaniel S.F."/>
            <person name="Hoernstein S.N.W."/>
            <person name="Larsson A."/>
            <person name="Li F.W."/>
            <person name="Perroud P.F."/>
            <person name="Phillips J."/>
            <person name="Ranjan P."/>
            <person name="Rokshar D.S."/>
            <person name="Rothfels C.J."/>
            <person name="Schneider L."/>
            <person name="Shu S."/>
            <person name="Stevenson D.W."/>
            <person name="Thummler F."/>
            <person name="Tillich M."/>
            <person name="Villarreal Aguilar J.C."/>
            <person name="Widiez T."/>
            <person name="Wong G.K."/>
            <person name="Wymore A."/>
            <person name="Zhang Y."/>
            <person name="Zimmer A.D."/>
            <person name="Quatrano R.S."/>
            <person name="Mayer K.F.X."/>
            <person name="Goodstein D."/>
            <person name="Casacuberta J.M."/>
            <person name="Vandepoele K."/>
            <person name="Reski R."/>
            <person name="Cuming A.C."/>
            <person name="Tuskan G.A."/>
            <person name="Maumus F."/>
            <person name="Salse J."/>
            <person name="Schmutz J."/>
            <person name="Rensing S.A."/>
        </authorList>
    </citation>
    <scope>NUCLEOTIDE SEQUENCE [LARGE SCALE GENOMIC DNA]</scope>
    <source>
        <strain evidence="3 4">cv. Gransden 2004</strain>
    </source>
</reference>
<dbReference type="FunCoup" id="A0A2K1JS93">
    <property type="interactions" value="1175"/>
</dbReference>
<dbReference type="InterPro" id="IPR008546">
    <property type="entry name" value="VAN3-bd-like_auxin_canal"/>
</dbReference>
<dbReference type="OrthoDB" id="1918928at2759"/>
<feature type="domain" description="PH" evidence="1">
    <location>
        <begin position="389"/>
        <end position="498"/>
    </location>
</feature>
<protein>
    <recommendedName>
        <fullName evidence="1">PH domain-containing protein</fullName>
    </recommendedName>
</protein>
<dbReference type="PANTHER" id="PTHR31351">
    <property type="entry name" value="EXPRESSED PROTEIN"/>
    <property type="match status" value="1"/>
</dbReference>
<dbReference type="PANTHER" id="PTHR31351:SF4">
    <property type="entry name" value="AUXIN CANALIZATION PROTEIN (DUF828)"/>
    <property type="match status" value="1"/>
</dbReference>
<sequence>MFPPPLLPLLPLRLVAPTVPFWIVFSPSPLHLFHHMDFSSLSSSRNYAPSTMVSTTKRDLDNKNDLYILLDPEKFPTPHLANIEEDYPMFMPPLRSFPAPETPLEPMEFLSRSWSISSVDVARSLQLKSQHSHGSLRALEPGSQHTSLEDPTLCAPFTFASTLTSQMVMDRLMAPGSSSEPSPFVSRRNSYSSGSLALLSPPVSPRTVEDYKFRRSFSMMKAPLSGRSMSRWIKDLKTKKKEATRCQNAQVHAAVSVAGVAAAIAAVTAATAASAQEDSSKTSMAVASAAALVAAQCVEVAESIGADRDHMASIVSSAVNVRSAGDILTLTASAATSLRGAATLRARRMKEARSLAAVTPYERAAICPSITFGGQDTENESETEYNCHDVLARGAEFLKWSKTGDLHWRNVFIYLNKVGQVTVRLQSKHMRGALTKNKKSIIFQVFSNIRAWPGRNILEGSENRRYFALRTSSGDMEFECRNKEEHQVWTEGISRLLYISSQCRRR</sequence>
<evidence type="ECO:0000259" key="1">
    <source>
        <dbReference type="PROSITE" id="PS50003"/>
    </source>
</evidence>
<dbReference type="RefSeq" id="XP_024391218.1">
    <property type="nucleotide sequence ID" value="XM_024535450.2"/>
</dbReference>
<reference evidence="2 4" key="1">
    <citation type="journal article" date="2008" name="Science">
        <title>The Physcomitrella genome reveals evolutionary insights into the conquest of land by plants.</title>
        <authorList>
            <person name="Rensing S."/>
            <person name="Lang D."/>
            <person name="Zimmer A."/>
            <person name="Terry A."/>
            <person name="Salamov A."/>
            <person name="Shapiro H."/>
            <person name="Nishiyama T."/>
            <person name="Perroud P.-F."/>
            <person name="Lindquist E."/>
            <person name="Kamisugi Y."/>
            <person name="Tanahashi T."/>
            <person name="Sakakibara K."/>
            <person name="Fujita T."/>
            <person name="Oishi K."/>
            <person name="Shin-I T."/>
            <person name="Kuroki Y."/>
            <person name="Toyoda A."/>
            <person name="Suzuki Y."/>
            <person name="Hashimoto A."/>
            <person name="Yamaguchi K."/>
            <person name="Sugano A."/>
            <person name="Kohara Y."/>
            <person name="Fujiyama A."/>
            <person name="Anterola A."/>
            <person name="Aoki S."/>
            <person name="Ashton N."/>
            <person name="Barbazuk W.B."/>
            <person name="Barker E."/>
            <person name="Bennetzen J."/>
            <person name="Bezanilla M."/>
            <person name="Blankenship R."/>
            <person name="Cho S.H."/>
            <person name="Dutcher S."/>
            <person name="Estelle M."/>
            <person name="Fawcett J.A."/>
            <person name="Gundlach H."/>
            <person name="Hanada K."/>
            <person name="Heyl A."/>
            <person name="Hicks K.A."/>
            <person name="Hugh J."/>
            <person name="Lohr M."/>
            <person name="Mayer K."/>
            <person name="Melkozernov A."/>
            <person name="Murata T."/>
            <person name="Nelson D."/>
            <person name="Pils B."/>
            <person name="Prigge M."/>
            <person name="Reiss B."/>
            <person name="Renner T."/>
            <person name="Rombauts S."/>
            <person name="Rushton P."/>
            <person name="Sanderfoot A."/>
            <person name="Schween G."/>
            <person name="Shiu S.-H."/>
            <person name="Stueber K."/>
            <person name="Theodoulou F.L."/>
            <person name="Tu H."/>
            <person name="Van de Peer Y."/>
            <person name="Verrier P.J."/>
            <person name="Waters E."/>
            <person name="Wood A."/>
            <person name="Yang L."/>
            <person name="Cove D."/>
            <person name="Cuming A."/>
            <person name="Hasebe M."/>
            <person name="Lucas S."/>
            <person name="Mishler D.B."/>
            <person name="Reski R."/>
            <person name="Grigoriev I."/>
            <person name="Quatrano R.S."/>
            <person name="Boore J.L."/>
        </authorList>
    </citation>
    <scope>NUCLEOTIDE SEQUENCE [LARGE SCALE GENOMIC DNA]</scope>
    <source>
        <strain evidence="3 4">cv. Gransden 2004</strain>
    </source>
</reference>
<name>A0A2K1JS93_PHYPA</name>
<dbReference type="Pfam" id="PF05703">
    <property type="entry name" value="Auxin_canalis"/>
    <property type="match status" value="1"/>
</dbReference>
<dbReference type="Gramene" id="Pp3c12_26210V3.2">
    <property type="protein sequence ID" value="Pp3c12_26210V3.2"/>
    <property type="gene ID" value="Pp3c12_26210"/>
</dbReference>
<evidence type="ECO:0000313" key="3">
    <source>
        <dbReference type="EnsemblPlants" id="Pp3c12_26210V3.1"/>
    </source>
</evidence>
<dbReference type="EMBL" id="ABEU02000012">
    <property type="protein sequence ID" value="PNR44403.1"/>
    <property type="molecule type" value="Genomic_DNA"/>
</dbReference>
<dbReference type="Pfam" id="PF08458">
    <property type="entry name" value="PH_2"/>
    <property type="match status" value="1"/>
</dbReference>
<evidence type="ECO:0000313" key="4">
    <source>
        <dbReference type="Proteomes" id="UP000006727"/>
    </source>
</evidence>
<dbReference type="EnsemblPlants" id="Pp3c12_26210V3.2">
    <property type="protein sequence ID" value="Pp3c12_26210V3.2"/>
    <property type="gene ID" value="Pp3c12_26210"/>
</dbReference>
<reference evidence="3" key="3">
    <citation type="submission" date="2020-12" db="UniProtKB">
        <authorList>
            <consortium name="EnsemblPlants"/>
        </authorList>
    </citation>
    <scope>IDENTIFICATION</scope>
</reference>
<dbReference type="OMA" id="ACNHELL"/>
<dbReference type="InterPro" id="IPR040269">
    <property type="entry name" value="VAB"/>
</dbReference>
<dbReference type="InterPro" id="IPR001849">
    <property type="entry name" value="PH_domain"/>
</dbReference>
<evidence type="ECO:0000313" key="2">
    <source>
        <dbReference type="EMBL" id="PNR44403.1"/>
    </source>
</evidence>
<proteinExistence type="predicted"/>
<dbReference type="GeneID" id="112289822"/>
<gene>
    <name evidence="3" type="primary">LOC112289822</name>
    <name evidence="2" type="ORF">PHYPA_016787</name>
</gene>
<dbReference type="PaxDb" id="3218-PP1S155_109V6.1"/>
<dbReference type="AlphaFoldDB" id="A0A2K1JS93"/>
<accession>A0A2K1JS93</accession>
<dbReference type="Proteomes" id="UP000006727">
    <property type="component" value="Chromosome 12"/>
</dbReference>
<keyword evidence="4" id="KW-1185">Reference proteome</keyword>
<organism evidence="2">
    <name type="scientific">Physcomitrium patens</name>
    <name type="common">Spreading-leaved earth moss</name>
    <name type="synonym">Physcomitrella patens</name>
    <dbReference type="NCBI Taxonomy" id="3218"/>
    <lineage>
        <taxon>Eukaryota</taxon>
        <taxon>Viridiplantae</taxon>
        <taxon>Streptophyta</taxon>
        <taxon>Embryophyta</taxon>
        <taxon>Bryophyta</taxon>
        <taxon>Bryophytina</taxon>
        <taxon>Bryopsida</taxon>
        <taxon>Funariidae</taxon>
        <taxon>Funariales</taxon>
        <taxon>Funariaceae</taxon>
        <taxon>Physcomitrium</taxon>
    </lineage>
</organism>
<dbReference type="InterPro" id="IPR013666">
    <property type="entry name" value="PH_pln"/>
</dbReference>
<dbReference type="EnsemblPlants" id="Pp3c12_26210V3.1">
    <property type="protein sequence ID" value="Pp3c12_26210V3.1"/>
    <property type="gene ID" value="Pp3c12_26210"/>
</dbReference>
<dbReference type="PROSITE" id="PS50003">
    <property type="entry name" value="PH_DOMAIN"/>
    <property type="match status" value="1"/>
</dbReference>
<dbReference type="Gramene" id="Pp3c12_26210V3.1">
    <property type="protein sequence ID" value="Pp3c12_26210V3.1"/>
    <property type="gene ID" value="Pp3c12_26210"/>
</dbReference>
<dbReference type="KEGG" id="ppp:112289822"/>